<protein>
    <recommendedName>
        <fullName evidence="4">Peptidase M12A domain-containing protein</fullName>
    </recommendedName>
</protein>
<gene>
    <name evidence="2" type="ORF">L596_025048</name>
</gene>
<keyword evidence="1" id="KW-0732">Signal</keyword>
<accession>A0A4V5ZYX8</accession>
<dbReference type="AlphaFoldDB" id="A0A4V5ZYX8"/>
<evidence type="ECO:0000313" key="2">
    <source>
        <dbReference type="EMBL" id="TKR64535.1"/>
    </source>
</evidence>
<sequence>MHSFLYRVLLFLLLIATFIQSKSWGERFMPPLMQKQADEILLKNNSEMLLDVMQVRTDTCAKFQPDR</sequence>
<dbReference type="Proteomes" id="UP000298663">
    <property type="component" value="Unassembled WGS sequence"/>
</dbReference>
<comment type="caution">
    <text evidence="2">The sequence shown here is derived from an EMBL/GenBank/DDBJ whole genome shotgun (WGS) entry which is preliminary data.</text>
</comment>
<name>A0A4V5ZYX8_STECR</name>
<proteinExistence type="predicted"/>
<evidence type="ECO:0000313" key="3">
    <source>
        <dbReference type="Proteomes" id="UP000298663"/>
    </source>
</evidence>
<keyword evidence="3" id="KW-1185">Reference proteome</keyword>
<feature type="chain" id="PRO_5020432810" description="Peptidase M12A domain-containing protein" evidence="1">
    <location>
        <begin position="26"/>
        <end position="67"/>
    </location>
</feature>
<reference evidence="2 3" key="1">
    <citation type="journal article" date="2015" name="Genome Biol.">
        <title>Comparative genomics of Steinernema reveals deeply conserved gene regulatory networks.</title>
        <authorList>
            <person name="Dillman A.R."/>
            <person name="Macchietto M."/>
            <person name="Porter C.F."/>
            <person name="Rogers A."/>
            <person name="Williams B."/>
            <person name="Antoshechkin I."/>
            <person name="Lee M.M."/>
            <person name="Goodwin Z."/>
            <person name="Lu X."/>
            <person name="Lewis E.E."/>
            <person name="Goodrich-Blair H."/>
            <person name="Stock S.P."/>
            <person name="Adams B.J."/>
            <person name="Sternberg P.W."/>
            <person name="Mortazavi A."/>
        </authorList>
    </citation>
    <scope>NUCLEOTIDE SEQUENCE [LARGE SCALE GENOMIC DNA]</scope>
    <source>
        <strain evidence="2 3">ALL</strain>
    </source>
</reference>
<feature type="signal peptide" evidence="1">
    <location>
        <begin position="1"/>
        <end position="25"/>
    </location>
</feature>
<evidence type="ECO:0000256" key="1">
    <source>
        <dbReference type="SAM" id="SignalP"/>
    </source>
</evidence>
<reference evidence="2 3" key="2">
    <citation type="journal article" date="2019" name="G3 (Bethesda)">
        <title>Hybrid Assembly of the Genome of the Entomopathogenic Nematode Steinernema carpocapsae Identifies the X-Chromosome.</title>
        <authorList>
            <person name="Serra L."/>
            <person name="Macchietto M."/>
            <person name="Macias-Munoz A."/>
            <person name="McGill C.J."/>
            <person name="Rodriguez I.M."/>
            <person name="Rodriguez B."/>
            <person name="Murad R."/>
            <person name="Mortazavi A."/>
        </authorList>
    </citation>
    <scope>NUCLEOTIDE SEQUENCE [LARGE SCALE GENOMIC DNA]</scope>
    <source>
        <strain evidence="2 3">ALL</strain>
    </source>
</reference>
<evidence type="ECO:0008006" key="4">
    <source>
        <dbReference type="Google" id="ProtNLM"/>
    </source>
</evidence>
<organism evidence="2 3">
    <name type="scientific">Steinernema carpocapsae</name>
    <name type="common">Entomopathogenic nematode</name>
    <dbReference type="NCBI Taxonomy" id="34508"/>
    <lineage>
        <taxon>Eukaryota</taxon>
        <taxon>Metazoa</taxon>
        <taxon>Ecdysozoa</taxon>
        <taxon>Nematoda</taxon>
        <taxon>Chromadorea</taxon>
        <taxon>Rhabditida</taxon>
        <taxon>Tylenchina</taxon>
        <taxon>Panagrolaimomorpha</taxon>
        <taxon>Strongyloidoidea</taxon>
        <taxon>Steinernematidae</taxon>
        <taxon>Steinernema</taxon>
    </lineage>
</organism>
<dbReference type="EMBL" id="AZBU02000009">
    <property type="protein sequence ID" value="TKR64535.1"/>
    <property type="molecule type" value="Genomic_DNA"/>
</dbReference>